<organism evidence="2 3">
    <name type="scientific">Pedobacter cryoconitis</name>
    <dbReference type="NCBI Taxonomy" id="188932"/>
    <lineage>
        <taxon>Bacteria</taxon>
        <taxon>Pseudomonadati</taxon>
        <taxon>Bacteroidota</taxon>
        <taxon>Sphingobacteriia</taxon>
        <taxon>Sphingobacteriales</taxon>
        <taxon>Sphingobacteriaceae</taxon>
        <taxon>Pedobacter</taxon>
    </lineage>
</organism>
<feature type="domain" description="Thioredoxin" evidence="1">
    <location>
        <begin position="31"/>
        <end position="169"/>
    </location>
</feature>
<dbReference type="InterPro" id="IPR013766">
    <property type="entry name" value="Thioredoxin_domain"/>
</dbReference>
<dbReference type="RefSeq" id="WP_184623610.1">
    <property type="nucleotide sequence ID" value="NZ_JACHCC010000003.1"/>
</dbReference>
<dbReference type="InterPro" id="IPR000866">
    <property type="entry name" value="AhpC/TSA"/>
</dbReference>
<dbReference type="Gene3D" id="3.40.30.10">
    <property type="entry name" value="Glutaredoxin"/>
    <property type="match status" value="1"/>
</dbReference>
<dbReference type="GO" id="GO:0016209">
    <property type="term" value="F:antioxidant activity"/>
    <property type="evidence" value="ECO:0007669"/>
    <property type="project" value="InterPro"/>
</dbReference>
<gene>
    <name evidence="2" type="ORF">HDF25_001121</name>
</gene>
<dbReference type="Proteomes" id="UP000521017">
    <property type="component" value="Unassembled WGS sequence"/>
</dbReference>
<reference evidence="2 3" key="1">
    <citation type="submission" date="2020-08" db="EMBL/GenBank/DDBJ databases">
        <title>Genomic Encyclopedia of Type Strains, Phase IV (KMG-V): Genome sequencing to study the core and pangenomes of soil and plant-associated prokaryotes.</title>
        <authorList>
            <person name="Whitman W."/>
        </authorList>
    </citation>
    <scope>NUCLEOTIDE SEQUENCE [LARGE SCALE GENOMIC DNA]</scope>
    <source>
        <strain evidence="2 3">M2T3</strain>
    </source>
</reference>
<dbReference type="Pfam" id="PF00578">
    <property type="entry name" value="AhpC-TSA"/>
    <property type="match status" value="1"/>
</dbReference>
<evidence type="ECO:0000313" key="3">
    <source>
        <dbReference type="Proteomes" id="UP000521017"/>
    </source>
</evidence>
<comment type="caution">
    <text evidence="2">The sequence shown here is derived from an EMBL/GenBank/DDBJ whole genome shotgun (WGS) entry which is preliminary data.</text>
</comment>
<evidence type="ECO:0000259" key="1">
    <source>
        <dbReference type="PROSITE" id="PS51352"/>
    </source>
</evidence>
<sequence>MKIILIAFTCLITGFLVYKIIDKNARNKQIAQNKEILPGFSFYSQDLKTFNSNGVDKDKSLCIFYYNAECDHCQYEAKQLKHHIDAFKNVQILMVSTNKPGDTQKFAKQYQLADYPFITWVYDKDFNFYKWFGNAVTPSVYIYNNKQHLVKQYSGEVKIEAILSHLTND</sequence>
<dbReference type="AlphaFoldDB" id="A0A7X0MIW7"/>
<protein>
    <submittedName>
        <fullName evidence="2">Peroxiredoxin</fullName>
    </submittedName>
</protein>
<proteinExistence type="predicted"/>
<dbReference type="EMBL" id="JACHCC010000003">
    <property type="protein sequence ID" value="MBB6498980.1"/>
    <property type="molecule type" value="Genomic_DNA"/>
</dbReference>
<name>A0A7X0MIW7_9SPHI</name>
<accession>A0A7X0MIW7</accession>
<dbReference type="GO" id="GO:0016491">
    <property type="term" value="F:oxidoreductase activity"/>
    <property type="evidence" value="ECO:0007669"/>
    <property type="project" value="InterPro"/>
</dbReference>
<dbReference type="SUPFAM" id="SSF52833">
    <property type="entry name" value="Thioredoxin-like"/>
    <property type="match status" value="1"/>
</dbReference>
<dbReference type="PROSITE" id="PS51352">
    <property type="entry name" value="THIOREDOXIN_2"/>
    <property type="match status" value="1"/>
</dbReference>
<evidence type="ECO:0000313" key="2">
    <source>
        <dbReference type="EMBL" id="MBB6498980.1"/>
    </source>
</evidence>
<dbReference type="InterPro" id="IPR036249">
    <property type="entry name" value="Thioredoxin-like_sf"/>
</dbReference>